<accession>A0ABV5ZAN6</accession>
<reference evidence="3 4" key="1">
    <citation type="submission" date="2024-09" db="EMBL/GenBank/DDBJ databases">
        <authorList>
            <person name="Sun Q."/>
            <person name="Mori K."/>
        </authorList>
    </citation>
    <scope>NUCLEOTIDE SEQUENCE [LARGE SCALE GENOMIC DNA]</scope>
    <source>
        <strain evidence="3 4">ATCC 51285</strain>
    </source>
</reference>
<name>A0ABV5ZAN6_9GAMM</name>
<dbReference type="RefSeq" id="WP_027311804.1">
    <property type="nucleotide sequence ID" value="NZ_JBHLZN010000002.1"/>
</dbReference>
<evidence type="ECO:0000256" key="1">
    <source>
        <dbReference type="PROSITE-ProRule" id="PRU00169"/>
    </source>
</evidence>
<dbReference type="InterPro" id="IPR011006">
    <property type="entry name" value="CheY-like_superfamily"/>
</dbReference>
<evidence type="ECO:0000313" key="3">
    <source>
        <dbReference type="EMBL" id="MFB9886341.1"/>
    </source>
</evidence>
<dbReference type="InterPro" id="IPR052048">
    <property type="entry name" value="ST_Response_Regulator"/>
</dbReference>
<feature type="modified residue" description="4-aspartylphosphate" evidence="1">
    <location>
        <position position="59"/>
    </location>
</feature>
<dbReference type="PANTHER" id="PTHR43228">
    <property type="entry name" value="TWO-COMPONENT RESPONSE REGULATOR"/>
    <property type="match status" value="1"/>
</dbReference>
<proteinExistence type="predicted"/>
<dbReference type="Pfam" id="PF00072">
    <property type="entry name" value="Response_reg"/>
    <property type="match status" value="1"/>
</dbReference>
<dbReference type="PROSITE" id="PS50110">
    <property type="entry name" value="RESPONSE_REGULATORY"/>
    <property type="match status" value="1"/>
</dbReference>
<keyword evidence="1" id="KW-0597">Phosphoprotein</keyword>
<dbReference type="Proteomes" id="UP001589628">
    <property type="component" value="Unassembled WGS sequence"/>
</dbReference>
<dbReference type="SUPFAM" id="SSF52172">
    <property type="entry name" value="CheY-like"/>
    <property type="match status" value="1"/>
</dbReference>
<evidence type="ECO:0000313" key="4">
    <source>
        <dbReference type="Proteomes" id="UP001589628"/>
    </source>
</evidence>
<protein>
    <submittedName>
        <fullName evidence="3">Response regulator</fullName>
    </submittedName>
</protein>
<dbReference type="EMBL" id="JBHLZN010000002">
    <property type="protein sequence ID" value="MFB9886341.1"/>
    <property type="molecule type" value="Genomic_DNA"/>
</dbReference>
<feature type="domain" description="Response regulatory" evidence="2">
    <location>
        <begin position="8"/>
        <end position="126"/>
    </location>
</feature>
<keyword evidence="4" id="KW-1185">Reference proteome</keyword>
<organism evidence="3 4">
    <name type="scientific">Balneatrix alpica</name>
    <dbReference type="NCBI Taxonomy" id="75684"/>
    <lineage>
        <taxon>Bacteria</taxon>
        <taxon>Pseudomonadati</taxon>
        <taxon>Pseudomonadota</taxon>
        <taxon>Gammaproteobacteria</taxon>
        <taxon>Oceanospirillales</taxon>
        <taxon>Balneatrichaceae</taxon>
        <taxon>Balneatrix</taxon>
    </lineage>
</organism>
<comment type="caution">
    <text evidence="3">The sequence shown here is derived from an EMBL/GenBank/DDBJ whole genome shotgun (WGS) entry which is preliminary data.</text>
</comment>
<dbReference type="SMART" id="SM00448">
    <property type="entry name" value="REC"/>
    <property type="match status" value="1"/>
</dbReference>
<gene>
    <name evidence="3" type="ORF">ACFFLH_07970</name>
</gene>
<sequence>MSSRTTAKLLVVDDATFIRDLVKRVLRTRMPNVQVEEAINGKRAIQILHKQQIDLVLCDWEMPEMSGLEVLQWMRAQDAYQKTPFIMITSRTDKEYVVQAVQAGASDYIGKPFSNEQLLQKAGKQLAKTHDLRALAARDTSNPVAEAAASSVNPLLAGASRTGSGPAGPAAESVSLLTGGGAKPARAAAPAAESASILTGAANNAKGVKAAANKSASASASATKGVAQLRLSDATVRCIIKDLNLQEALLVIKNDGRIPQVLEQAVVDIEAEEGGQQVARVNAFVFSVQANERRVDSPFISLRVQFVDNDPEKFEALTHYVTRIR</sequence>
<evidence type="ECO:0000259" key="2">
    <source>
        <dbReference type="PROSITE" id="PS50110"/>
    </source>
</evidence>
<dbReference type="PANTHER" id="PTHR43228:SF1">
    <property type="entry name" value="TWO-COMPONENT RESPONSE REGULATOR ARR22"/>
    <property type="match status" value="1"/>
</dbReference>
<dbReference type="InterPro" id="IPR001789">
    <property type="entry name" value="Sig_transdc_resp-reg_receiver"/>
</dbReference>
<dbReference type="Gene3D" id="3.40.50.2300">
    <property type="match status" value="1"/>
</dbReference>